<evidence type="ECO:0000313" key="2">
    <source>
        <dbReference type="Proteomes" id="UP001417504"/>
    </source>
</evidence>
<protein>
    <submittedName>
        <fullName evidence="1">Uncharacterized protein</fullName>
    </submittedName>
</protein>
<dbReference type="Proteomes" id="UP001417504">
    <property type="component" value="Unassembled WGS sequence"/>
</dbReference>
<keyword evidence="2" id="KW-1185">Reference proteome</keyword>
<sequence length="94" mass="10964">MRDNFSTISSVKNHVFCSKPKHLKIKNYLVKDAHQSDEVNLVHCSCEDQFNEVNLVHCSSEDWLTDLFTKALPKNKFEELKEKIGVLHKNAEEY</sequence>
<gene>
    <name evidence="1" type="ORF">Sjap_009574</name>
</gene>
<dbReference type="AlphaFoldDB" id="A0AAP0JSL7"/>
<accession>A0AAP0JSL7</accession>
<name>A0AAP0JSL7_9MAGN</name>
<dbReference type="EMBL" id="JBBNAE010000003">
    <property type="protein sequence ID" value="KAK9138980.1"/>
    <property type="molecule type" value="Genomic_DNA"/>
</dbReference>
<evidence type="ECO:0000313" key="1">
    <source>
        <dbReference type="EMBL" id="KAK9138980.1"/>
    </source>
</evidence>
<organism evidence="1 2">
    <name type="scientific">Stephania japonica</name>
    <dbReference type="NCBI Taxonomy" id="461633"/>
    <lineage>
        <taxon>Eukaryota</taxon>
        <taxon>Viridiplantae</taxon>
        <taxon>Streptophyta</taxon>
        <taxon>Embryophyta</taxon>
        <taxon>Tracheophyta</taxon>
        <taxon>Spermatophyta</taxon>
        <taxon>Magnoliopsida</taxon>
        <taxon>Ranunculales</taxon>
        <taxon>Menispermaceae</taxon>
        <taxon>Menispermoideae</taxon>
        <taxon>Cissampelideae</taxon>
        <taxon>Stephania</taxon>
    </lineage>
</organism>
<comment type="caution">
    <text evidence="1">The sequence shown here is derived from an EMBL/GenBank/DDBJ whole genome shotgun (WGS) entry which is preliminary data.</text>
</comment>
<reference evidence="1 2" key="1">
    <citation type="submission" date="2024-01" db="EMBL/GenBank/DDBJ databases">
        <title>Genome assemblies of Stephania.</title>
        <authorList>
            <person name="Yang L."/>
        </authorList>
    </citation>
    <scope>NUCLEOTIDE SEQUENCE [LARGE SCALE GENOMIC DNA]</scope>
    <source>
        <strain evidence="1">QJT</strain>
        <tissue evidence="1">Leaf</tissue>
    </source>
</reference>
<proteinExistence type="predicted"/>